<name>A0A931J6S3_9BURK</name>
<proteinExistence type="predicted"/>
<evidence type="ECO:0008006" key="4">
    <source>
        <dbReference type="Google" id="ProtNLM"/>
    </source>
</evidence>
<sequence length="531" mass="56463">MSFKPLALAATLSLTLTGPAGAHEAEAGGGQLGKVQFANSCSPAVQAELQRGLAMLHSFWYSAGEKTFRQVLAQDPGCTVARFGLAALLMNNPLAGQGASPKAAEAAQALIDEGRRLGARSERELGYLEAVAAYYADFANRPERARQLTRAQAFEALAAKYPEDDEAQIFAALYIAGTQSQADQSYAAYLKAAGLLERLFAKYPEHPGVAHYLIHSYDAPPIAHLGLPAARRYSAIAPDSAHALHMPSHIFTRVGAWSDSVALNRRSAAAAKKDSSTVDAFHAADYLVYAELQLGRDQAARQVLTEFQSAGGAQLPQFAGPYAAVAMPARLALERGDWAAAAQLPVQGTAFAHTEAITHFARALGAARSGDAVAAEAAAQRLQALHKSLQEAKQGYWATEVEVQRIAVAAWIAQAKGQADEALRLMRAAADLEDRNEKHIVTPGRVVPARELLGELLLAQQQPAAALQAFEQSQRREPNRLRGFAGAAAAAEAAGLPAKAAEHHARLIELTRNADTALPEVARAKAFLAKQ</sequence>
<evidence type="ECO:0000256" key="1">
    <source>
        <dbReference type="SAM" id="SignalP"/>
    </source>
</evidence>
<dbReference type="Proteomes" id="UP000613266">
    <property type="component" value="Unassembled WGS sequence"/>
</dbReference>
<evidence type="ECO:0000313" key="2">
    <source>
        <dbReference type="EMBL" id="MBH9577170.1"/>
    </source>
</evidence>
<evidence type="ECO:0000313" key="3">
    <source>
        <dbReference type="Proteomes" id="UP000613266"/>
    </source>
</evidence>
<accession>A0A931J6S3</accession>
<keyword evidence="1" id="KW-0732">Signal</keyword>
<dbReference type="InterPro" id="IPR011990">
    <property type="entry name" value="TPR-like_helical_dom_sf"/>
</dbReference>
<comment type="caution">
    <text evidence="2">The sequence shown here is derived from an EMBL/GenBank/DDBJ whole genome shotgun (WGS) entry which is preliminary data.</text>
</comment>
<dbReference type="Gene3D" id="1.25.40.10">
    <property type="entry name" value="Tetratricopeptide repeat domain"/>
    <property type="match status" value="1"/>
</dbReference>
<dbReference type="SUPFAM" id="SSF48452">
    <property type="entry name" value="TPR-like"/>
    <property type="match status" value="1"/>
</dbReference>
<dbReference type="RefSeq" id="WP_198110939.1">
    <property type="nucleotide sequence ID" value="NZ_JAEDAK010000005.1"/>
</dbReference>
<dbReference type="PANTHER" id="PTHR45588:SF1">
    <property type="entry name" value="WW DOMAIN-CONTAINING PROTEIN"/>
    <property type="match status" value="1"/>
</dbReference>
<dbReference type="EMBL" id="JAEDAK010000005">
    <property type="protein sequence ID" value="MBH9577170.1"/>
    <property type="molecule type" value="Genomic_DNA"/>
</dbReference>
<reference evidence="2" key="1">
    <citation type="submission" date="2020-12" db="EMBL/GenBank/DDBJ databases">
        <title>The genome sequence of Inhella sp. 1Y17.</title>
        <authorList>
            <person name="Liu Y."/>
        </authorList>
    </citation>
    <scope>NUCLEOTIDE SEQUENCE</scope>
    <source>
        <strain evidence="2">1Y17</strain>
    </source>
</reference>
<dbReference type="PANTHER" id="PTHR45588">
    <property type="entry name" value="TPR DOMAIN-CONTAINING PROTEIN"/>
    <property type="match status" value="1"/>
</dbReference>
<dbReference type="AlphaFoldDB" id="A0A931J6S3"/>
<organism evidence="2 3">
    <name type="scientific">Inhella proteolytica</name>
    <dbReference type="NCBI Taxonomy" id="2795029"/>
    <lineage>
        <taxon>Bacteria</taxon>
        <taxon>Pseudomonadati</taxon>
        <taxon>Pseudomonadota</taxon>
        <taxon>Betaproteobacteria</taxon>
        <taxon>Burkholderiales</taxon>
        <taxon>Sphaerotilaceae</taxon>
        <taxon>Inhella</taxon>
    </lineage>
</organism>
<gene>
    <name evidence="2" type="ORF">I7X39_09655</name>
</gene>
<feature type="signal peptide" evidence="1">
    <location>
        <begin position="1"/>
        <end position="22"/>
    </location>
</feature>
<keyword evidence="3" id="KW-1185">Reference proteome</keyword>
<feature type="chain" id="PRO_5037829656" description="Tetratricopeptide repeat protein" evidence="1">
    <location>
        <begin position="23"/>
        <end position="531"/>
    </location>
</feature>
<protein>
    <recommendedName>
        <fullName evidence="4">Tetratricopeptide repeat protein</fullName>
    </recommendedName>
</protein>